<sequence>MMRETGWVSDPKAMRALAHSARLTILAHLGDQGSATATEVAESAGITPSAASYHLRMLAKYGFVEDAPHRGDGRERLWKVVDAPIGVGINPSDPPELREAKKSLITALNNKAQEEAERAWAHLDGDTDEWRFASGFSRTRIRVDAEELARLNREIMKLIEPYLARFRSQDEAPSGARIAEAQVSLFPVAKRVVPGLPTEDHDASAPADDRDAGPSAEDLSSPAEDGDASPPVEDRGARSPAEDRDAGSSAERRDGS</sequence>
<evidence type="ECO:0000313" key="6">
    <source>
        <dbReference type="EMBL" id="TDE51212.1"/>
    </source>
</evidence>
<organism evidence="6 7">
    <name type="scientific">Nonomuraea mesophila</name>
    <dbReference type="NCBI Taxonomy" id="2530382"/>
    <lineage>
        <taxon>Bacteria</taxon>
        <taxon>Bacillati</taxon>
        <taxon>Actinomycetota</taxon>
        <taxon>Actinomycetes</taxon>
        <taxon>Streptosporangiales</taxon>
        <taxon>Streptosporangiaceae</taxon>
        <taxon>Nonomuraea</taxon>
    </lineage>
</organism>
<dbReference type="InterPro" id="IPR036388">
    <property type="entry name" value="WH-like_DNA-bd_sf"/>
</dbReference>
<proteinExistence type="predicted"/>
<dbReference type="AlphaFoldDB" id="A0A4R5FIH9"/>
<dbReference type="InterPro" id="IPR036390">
    <property type="entry name" value="WH_DNA-bd_sf"/>
</dbReference>
<gene>
    <name evidence="6" type="ORF">E1295_19045</name>
</gene>
<comment type="caution">
    <text evidence="6">The sequence shown here is derived from an EMBL/GenBank/DDBJ whole genome shotgun (WGS) entry which is preliminary data.</text>
</comment>
<reference evidence="6 7" key="1">
    <citation type="submission" date="2019-03" db="EMBL/GenBank/DDBJ databases">
        <title>Draft genome sequences of novel Actinobacteria.</title>
        <authorList>
            <person name="Sahin N."/>
            <person name="Ay H."/>
            <person name="Saygin H."/>
        </authorList>
    </citation>
    <scope>NUCLEOTIDE SEQUENCE [LARGE SCALE GENOMIC DNA]</scope>
    <source>
        <strain evidence="6 7">6K102</strain>
    </source>
</reference>
<dbReference type="GO" id="GO:0003677">
    <property type="term" value="F:DNA binding"/>
    <property type="evidence" value="ECO:0007669"/>
    <property type="project" value="UniProtKB-KW"/>
</dbReference>
<dbReference type="InterPro" id="IPR051081">
    <property type="entry name" value="HTH_MetalResp_TranReg"/>
</dbReference>
<evidence type="ECO:0000256" key="2">
    <source>
        <dbReference type="ARBA" id="ARBA00023125"/>
    </source>
</evidence>
<dbReference type="Gene3D" id="1.10.10.10">
    <property type="entry name" value="Winged helix-like DNA-binding domain superfamily/Winged helix DNA-binding domain"/>
    <property type="match status" value="1"/>
</dbReference>
<dbReference type="PANTHER" id="PTHR33154:SF33">
    <property type="entry name" value="TRANSCRIPTIONAL REPRESSOR SDPR"/>
    <property type="match status" value="1"/>
</dbReference>
<evidence type="ECO:0000256" key="4">
    <source>
        <dbReference type="SAM" id="MobiDB-lite"/>
    </source>
</evidence>
<dbReference type="InterPro" id="IPR011991">
    <property type="entry name" value="ArsR-like_HTH"/>
</dbReference>
<name>A0A4R5FIH9_9ACTN</name>
<dbReference type="PANTHER" id="PTHR33154">
    <property type="entry name" value="TRANSCRIPTIONAL REGULATOR, ARSR FAMILY"/>
    <property type="match status" value="1"/>
</dbReference>
<keyword evidence="3" id="KW-0804">Transcription</keyword>
<evidence type="ECO:0000256" key="3">
    <source>
        <dbReference type="ARBA" id="ARBA00023163"/>
    </source>
</evidence>
<evidence type="ECO:0000313" key="7">
    <source>
        <dbReference type="Proteomes" id="UP000295136"/>
    </source>
</evidence>
<dbReference type="GO" id="GO:0003700">
    <property type="term" value="F:DNA-binding transcription factor activity"/>
    <property type="evidence" value="ECO:0007669"/>
    <property type="project" value="InterPro"/>
</dbReference>
<dbReference type="SUPFAM" id="SSF46785">
    <property type="entry name" value="Winged helix' DNA-binding domain"/>
    <property type="match status" value="1"/>
</dbReference>
<evidence type="ECO:0000259" key="5">
    <source>
        <dbReference type="SMART" id="SM00418"/>
    </source>
</evidence>
<dbReference type="EMBL" id="SMLD01000045">
    <property type="protein sequence ID" value="TDE51212.1"/>
    <property type="molecule type" value="Genomic_DNA"/>
</dbReference>
<evidence type="ECO:0000256" key="1">
    <source>
        <dbReference type="ARBA" id="ARBA00023015"/>
    </source>
</evidence>
<feature type="domain" description="HTH arsR-type" evidence="5">
    <location>
        <begin position="12"/>
        <end position="90"/>
    </location>
</feature>
<dbReference type="InterPro" id="IPR001845">
    <property type="entry name" value="HTH_ArsR_DNA-bd_dom"/>
</dbReference>
<keyword evidence="7" id="KW-1185">Reference proteome</keyword>
<dbReference type="CDD" id="cd00090">
    <property type="entry name" value="HTH_ARSR"/>
    <property type="match status" value="1"/>
</dbReference>
<keyword evidence="2" id="KW-0238">DNA-binding</keyword>
<feature type="compositionally biased region" description="Basic and acidic residues" evidence="4">
    <location>
        <begin position="232"/>
        <end position="256"/>
    </location>
</feature>
<feature type="compositionally biased region" description="Basic and acidic residues" evidence="4">
    <location>
        <begin position="198"/>
        <end position="212"/>
    </location>
</feature>
<protein>
    <submittedName>
        <fullName evidence="6">ArsR family transcriptional regulator</fullName>
    </submittedName>
</protein>
<dbReference type="Pfam" id="PF12840">
    <property type="entry name" value="HTH_20"/>
    <property type="match status" value="1"/>
</dbReference>
<dbReference type="SMART" id="SM00418">
    <property type="entry name" value="HTH_ARSR"/>
    <property type="match status" value="1"/>
</dbReference>
<dbReference type="Proteomes" id="UP000295136">
    <property type="component" value="Unassembled WGS sequence"/>
</dbReference>
<feature type="region of interest" description="Disordered" evidence="4">
    <location>
        <begin position="195"/>
        <end position="256"/>
    </location>
</feature>
<keyword evidence="1" id="KW-0805">Transcription regulation</keyword>
<accession>A0A4R5FIH9</accession>